<dbReference type="InterPro" id="IPR006726">
    <property type="entry name" value="PHBA_efflux_AaeB/fusaric-R"/>
</dbReference>
<keyword evidence="6 7" id="KW-0472">Membrane</keyword>
<feature type="transmembrane region" description="Helical" evidence="7">
    <location>
        <begin position="39"/>
        <end position="55"/>
    </location>
</feature>
<keyword evidence="4 7" id="KW-0812">Transmembrane</keyword>
<gene>
    <name evidence="8" type="ORF">DES32_2089</name>
</gene>
<feature type="transmembrane region" description="Helical" evidence="7">
    <location>
        <begin position="12"/>
        <end position="33"/>
    </location>
</feature>
<evidence type="ECO:0000313" key="9">
    <source>
        <dbReference type="Proteomes" id="UP000256900"/>
    </source>
</evidence>
<dbReference type="Pfam" id="PF04632">
    <property type="entry name" value="FUSC"/>
    <property type="match status" value="1"/>
</dbReference>
<feature type="transmembrane region" description="Helical" evidence="7">
    <location>
        <begin position="495"/>
        <end position="515"/>
    </location>
</feature>
<dbReference type="RefSeq" id="WP_115836631.1">
    <property type="nucleotide sequence ID" value="NZ_CP025086.1"/>
</dbReference>
<dbReference type="OrthoDB" id="9807111at2"/>
<dbReference type="GO" id="GO:0005886">
    <property type="term" value="C:plasma membrane"/>
    <property type="evidence" value="ECO:0007669"/>
    <property type="project" value="UniProtKB-SubCell"/>
</dbReference>
<evidence type="ECO:0000256" key="1">
    <source>
        <dbReference type="ARBA" id="ARBA00004651"/>
    </source>
</evidence>
<keyword evidence="9" id="KW-1185">Reference proteome</keyword>
<feature type="transmembrane region" description="Helical" evidence="7">
    <location>
        <begin position="60"/>
        <end position="78"/>
    </location>
</feature>
<dbReference type="PANTHER" id="PTHR30509">
    <property type="entry name" value="P-HYDROXYBENZOIC ACID EFFLUX PUMP SUBUNIT-RELATED"/>
    <property type="match status" value="1"/>
</dbReference>
<dbReference type="GO" id="GO:0022857">
    <property type="term" value="F:transmembrane transporter activity"/>
    <property type="evidence" value="ECO:0007669"/>
    <property type="project" value="InterPro"/>
</dbReference>
<keyword evidence="5 7" id="KW-1133">Transmembrane helix</keyword>
<keyword evidence="2" id="KW-0813">Transport</keyword>
<comment type="subcellular location">
    <subcellularLocation>
        <location evidence="1">Cell membrane</location>
        <topology evidence="1">Multi-pass membrane protein</topology>
    </subcellularLocation>
</comment>
<comment type="caution">
    <text evidence="8">The sequence shown here is derived from an EMBL/GenBank/DDBJ whole genome shotgun (WGS) entry which is preliminary data.</text>
</comment>
<proteinExistence type="predicted"/>
<accession>A0A3D9YTY1</accession>
<dbReference type="AlphaFoldDB" id="A0A3D9YTY1"/>
<evidence type="ECO:0000256" key="6">
    <source>
        <dbReference type="ARBA" id="ARBA00023136"/>
    </source>
</evidence>
<name>A0A3D9YTY1_9HYPH</name>
<feature type="transmembrane region" description="Helical" evidence="7">
    <location>
        <begin position="84"/>
        <end position="105"/>
    </location>
</feature>
<evidence type="ECO:0000256" key="3">
    <source>
        <dbReference type="ARBA" id="ARBA00022475"/>
    </source>
</evidence>
<keyword evidence="3" id="KW-1003">Cell membrane</keyword>
<feature type="transmembrane region" description="Helical" evidence="7">
    <location>
        <begin position="443"/>
        <end position="461"/>
    </location>
</feature>
<dbReference type="Proteomes" id="UP000256900">
    <property type="component" value="Unassembled WGS sequence"/>
</dbReference>
<sequence length="683" mass="74154">MTSPFPIFAARDWLFALRTFAAGLLALYIAMWIDLPRPYWALTTVYITSQIFAGATRSKAIFRVGGTALGAVGAVALVPNFVNAPVLLTLVMALWIATCLYVSLLDRTPASYMPMLAGYTAAIIGFPVVDDPGTVFDTAVSRVEEITLGILCATLASSLVFPQSVRPVLVNRFNSWATDARAWIVGALGGEVDETQAHEDRVHLAAETIALDALAIPLSHESEAQSDTSRTLSLLRQHMLMYLPIVASLVDRITLLERVKAMPEPMRRVIDDTRRWIASGRHDADEIAALRRDIDAADPPLGKAPGGRELAVTTLAARLRDFVDLREDFRQLRDALENAAPAPERLEYRYTAQVREIRHRDYLTALLSAAGVFVTVVVICVIWIATAWPDGATAVMMAAVAFSFFSSLDDPAPQIMKFTNAGIIGVMGAAIYLFALLPRATNFEMLALALAPGLIACGLAMTQPKWALQGVSAAIFGASTIAIQDNYAGDFASFANGAFAIIAGMWIAAIVTLLMRSVEATFTARRLHRLNRRELAKAALSDRAQDSLELAALMLDRVGLIAMRITSLPPEETEWTVSLIGEVRVGMNLTELRRVEPRLPGVIHEAVLRVLRGVAAHFSTADENPPEKLKVDIDSALEMTAAYSNSADIHAALIGLYGLRRALFPDALPYHPPVSTAQPEMAA</sequence>
<dbReference type="EMBL" id="QUMO01000003">
    <property type="protein sequence ID" value="REF86046.1"/>
    <property type="molecule type" value="Genomic_DNA"/>
</dbReference>
<feature type="transmembrane region" description="Helical" evidence="7">
    <location>
        <begin position="362"/>
        <end position="385"/>
    </location>
</feature>
<protein>
    <submittedName>
        <fullName evidence="8">Putative membrane protein YccC</fullName>
    </submittedName>
</protein>
<evidence type="ECO:0000313" key="8">
    <source>
        <dbReference type="EMBL" id="REF86046.1"/>
    </source>
</evidence>
<evidence type="ECO:0000256" key="5">
    <source>
        <dbReference type="ARBA" id="ARBA00022989"/>
    </source>
</evidence>
<reference evidence="8 9" key="1">
    <citation type="submission" date="2018-08" db="EMBL/GenBank/DDBJ databases">
        <title>Genomic Encyclopedia of Type Strains, Phase IV (KMG-IV): sequencing the most valuable type-strain genomes for metagenomic binning, comparative biology and taxonomic classification.</title>
        <authorList>
            <person name="Goeker M."/>
        </authorList>
    </citation>
    <scope>NUCLEOTIDE SEQUENCE [LARGE SCALE GENOMIC DNA]</scope>
    <source>
        <strain evidence="8 9">BW863</strain>
    </source>
</reference>
<feature type="transmembrane region" description="Helical" evidence="7">
    <location>
        <begin position="420"/>
        <end position="437"/>
    </location>
</feature>
<organism evidence="8 9">
    <name type="scientific">Methylovirgula ligni</name>
    <dbReference type="NCBI Taxonomy" id="569860"/>
    <lineage>
        <taxon>Bacteria</taxon>
        <taxon>Pseudomonadati</taxon>
        <taxon>Pseudomonadota</taxon>
        <taxon>Alphaproteobacteria</taxon>
        <taxon>Hyphomicrobiales</taxon>
        <taxon>Beijerinckiaceae</taxon>
        <taxon>Methylovirgula</taxon>
    </lineage>
</organism>
<evidence type="ECO:0000256" key="4">
    <source>
        <dbReference type="ARBA" id="ARBA00022692"/>
    </source>
</evidence>
<evidence type="ECO:0000256" key="7">
    <source>
        <dbReference type="SAM" id="Phobius"/>
    </source>
</evidence>
<evidence type="ECO:0000256" key="2">
    <source>
        <dbReference type="ARBA" id="ARBA00022448"/>
    </source>
</evidence>
<dbReference type="PANTHER" id="PTHR30509:SF9">
    <property type="entry name" value="MULTIDRUG RESISTANCE PROTEIN MDTO"/>
    <property type="match status" value="1"/>
</dbReference>